<feature type="binding site" evidence="15">
    <location>
        <position position="100"/>
    </location>
    <ligand>
        <name>Zn(2+)</name>
        <dbReference type="ChEBI" id="CHEBI:29105"/>
        <note>catalytic</note>
    </ligand>
</feature>
<dbReference type="FunCoup" id="A0A3M0CJC9">
    <property type="interactions" value="513"/>
</dbReference>
<feature type="binding site" evidence="14">
    <location>
        <position position="170"/>
    </location>
    <ligand>
        <name>NADP(+)</name>
        <dbReference type="ChEBI" id="CHEBI:58349"/>
    </ligand>
</feature>
<evidence type="ECO:0000313" key="18">
    <source>
        <dbReference type="Proteomes" id="UP000271227"/>
    </source>
</evidence>
<dbReference type="GO" id="GO:0050661">
    <property type="term" value="F:NADP binding"/>
    <property type="evidence" value="ECO:0007669"/>
    <property type="project" value="InterPro"/>
</dbReference>
<dbReference type="NCBIfam" id="TIGR00227">
    <property type="entry name" value="ribD_Cterm"/>
    <property type="match status" value="1"/>
</dbReference>
<dbReference type="RefSeq" id="WP_121938208.1">
    <property type="nucleotide sequence ID" value="NZ_REFR01000010.1"/>
</dbReference>
<dbReference type="InterPro" id="IPR002125">
    <property type="entry name" value="CMP_dCMP_dom"/>
</dbReference>
<evidence type="ECO:0000256" key="6">
    <source>
        <dbReference type="ARBA" id="ARBA00022619"/>
    </source>
</evidence>
<dbReference type="EC" id="1.1.1.193" evidence="12"/>
<dbReference type="Gene3D" id="3.40.140.10">
    <property type="entry name" value="Cytidine Deaminase, domain 2"/>
    <property type="match status" value="1"/>
</dbReference>
<feature type="binding site" evidence="14">
    <location>
        <position position="223"/>
    </location>
    <ligand>
        <name>substrate</name>
    </ligand>
</feature>
<evidence type="ECO:0000313" key="17">
    <source>
        <dbReference type="EMBL" id="RMB08887.1"/>
    </source>
</evidence>
<comment type="catalytic activity">
    <reaction evidence="12">
        <text>2,5-diamino-6-hydroxy-4-(5-phosphoribosylamino)-pyrimidine + H2O + H(+) = 5-amino-6-(5-phospho-D-ribosylamino)uracil + NH4(+)</text>
        <dbReference type="Rhea" id="RHEA:21868"/>
        <dbReference type="ChEBI" id="CHEBI:15377"/>
        <dbReference type="ChEBI" id="CHEBI:15378"/>
        <dbReference type="ChEBI" id="CHEBI:28938"/>
        <dbReference type="ChEBI" id="CHEBI:58453"/>
        <dbReference type="ChEBI" id="CHEBI:58614"/>
        <dbReference type="EC" id="3.5.4.26"/>
    </reaction>
</comment>
<feature type="binding site" evidence="14">
    <location>
        <position position="186"/>
    </location>
    <ligand>
        <name>NADP(+)</name>
        <dbReference type="ChEBI" id="CHEBI:58349"/>
    </ligand>
</feature>
<dbReference type="PANTHER" id="PTHR38011:SF7">
    <property type="entry name" value="2,5-DIAMINO-6-RIBOSYLAMINO-4(3H)-PYRIMIDINONE 5'-PHOSPHATE REDUCTASE"/>
    <property type="match status" value="1"/>
</dbReference>
<comment type="similarity">
    <text evidence="4 12">In the N-terminal section; belongs to the cytidine and deoxycytidylate deaminase family.</text>
</comment>
<dbReference type="SUPFAM" id="SSF53927">
    <property type="entry name" value="Cytidine deaminase-like"/>
    <property type="match status" value="1"/>
</dbReference>
<evidence type="ECO:0000256" key="3">
    <source>
        <dbReference type="ARBA" id="ARBA00004910"/>
    </source>
</evidence>
<dbReference type="InterPro" id="IPR050765">
    <property type="entry name" value="Riboflavin_Biosynth_HTPR"/>
</dbReference>
<feature type="binding site" evidence="14">
    <location>
        <position position="200"/>
    </location>
    <ligand>
        <name>substrate</name>
    </ligand>
</feature>
<reference evidence="17 18" key="1">
    <citation type="submission" date="2018-10" db="EMBL/GenBank/DDBJ databases">
        <title>Genomic Encyclopedia of Archaeal and Bacterial Type Strains, Phase II (KMG-II): from individual species to whole genera.</title>
        <authorList>
            <person name="Goeker M."/>
        </authorList>
    </citation>
    <scope>NUCLEOTIDE SEQUENCE [LARGE SCALE GENOMIC DNA]</scope>
    <source>
        <strain evidence="17 18">DSM 25217</strain>
    </source>
</reference>
<dbReference type="CDD" id="cd01284">
    <property type="entry name" value="Riboflavin_deaminase-reductase"/>
    <property type="match status" value="1"/>
</dbReference>
<organism evidence="17 18">
    <name type="scientific">Eilatimonas milleporae</name>
    <dbReference type="NCBI Taxonomy" id="911205"/>
    <lineage>
        <taxon>Bacteria</taxon>
        <taxon>Pseudomonadati</taxon>
        <taxon>Pseudomonadota</taxon>
        <taxon>Alphaproteobacteria</taxon>
        <taxon>Kordiimonadales</taxon>
        <taxon>Kordiimonadaceae</taxon>
        <taxon>Eilatimonas</taxon>
    </lineage>
</organism>
<evidence type="ECO:0000256" key="7">
    <source>
        <dbReference type="ARBA" id="ARBA00022723"/>
    </source>
</evidence>
<feature type="binding site" evidence="14">
    <location>
        <position position="239"/>
    </location>
    <ligand>
        <name>NADP(+)</name>
        <dbReference type="ChEBI" id="CHEBI:58349"/>
    </ligand>
</feature>
<sequence length="375" mass="39552">MSDAGKSAVWGAGARLSEDRLHMRHALSLARRTLGRVAPNPAVGCVLVRQRRVIARGYTRPGGRPHAEAVALSQAGRDAQGATAYVTLEPCAHEGETPSCARLLAEAGIARAVIALDDPDPRTAGKGLAILRQADIETVTGVMEEDARCVTAGFLSRVTMQRPLFTLKSAASLDGRIALANGTSRWITNSHARIYGHWLRASHDAILVGIGTALADDPLLDCRIPGLENRSPIRVVLDTHARLPAGSRLVQSARTVPVWLVHAAGEEIDPALAEAGVTLVPVTDPHDLAGVANSLATRGLTRVLVEGGGTVMAGFLKAGLADRLVQIHAPCLLGGDARPAFGALELGALERAPRFRLATERRIGTDRLACYVSEG</sequence>
<keyword evidence="6 12" id="KW-0686">Riboflavin biosynthesis</keyword>
<accession>A0A3M0CJC9</accession>
<keyword evidence="10 12" id="KW-0560">Oxidoreductase</keyword>
<dbReference type="PANTHER" id="PTHR38011">
    <property type="entry name" value="DIHYDROFOLATE REDUCTASE FAMILY PROTEIN (AFU_ORTHOLOGUE AFUA_8G06820)"/>
    <property type="match status" value="1"/>
</dbReference>
<evidence type="ECO:0000256" key="14">
    <source>
        <dbReference type="PIRSR" id="PIRSR006769-2"/>
    </source>
</evidence>
<name>A0A3M0CJC9_9PROT</name>
<dbReference type="InterPro" id="IPR004794">
    <property type="entry name" value="Eubact_RibD"/>
</dbReference>
<dbReference type="PIRSF" id="PIRSF006769">
    <property type="entry name" value="RibD"/>
    <property type="match status" value="1"/>
</dbReference>
<evidence type="ECO:0000256" key="9">
    <source>
        <dbReference type="ARBA" id="ARBA00022857"/>
    </source>
</evidence>
<dbReference type="Proteomes" id="UP000271227">
    <property type="component" value="Unassembled WGS sequence"/>
</dbReference>
<evidence type="ECO:0000256" key="1">
    <source>
        <dbReference type="ARBA" id="ARBA00002151"/>
    </source>
</evidence>
<dbReference type="InterPro" id="IPR011549">
    <property type="entry name" value="RibD_C"/>
</dbReference>
<comment type="pathway">
    <text evidence="3 12">Cofactor biosynthesis; riboflavin biosynthesis; 5-amino-6-(D-ribitylamino)uracil from GTP: step 3/4.</text>
</comment>
<dbReference type="GO" id="GO:0008835">
    <property type="term" value="F:diaminohydroxyphosphoribosylaminopyrimidine deaminase activity"/>
    <property type="evidence" value="ECO:0007669"/>
    <property type="project" value="UniProtKB-EC"/>
</dbReference>
<dbReference type="EC" id="3.5.4.26" evidence="12"/>
<feature type="binding site" evidence="14">
    <location>
        <position position="306"/>
    </location>
    <ligand>
        <name>substrate</name>
    </ligand>
</feature>
<comment type="catalytic activity">
    <reaction evidence="12">
        <text>5-amino-6-(5-phospho-D-ribitylamino)uracil + NADP(+) = 5-amino-6-(5-phospho-D-ribosylamino)uracil + NADPH + H(+)</text>
        <dbReference type="Rhea" id="RHEA:17845"/>
        <dbReference type="ChEBI" id="CHEBI:15378"/>
        <dbReference type="ChEBI" id="CHEBI:57783"/>
        <dbReference type="ChEBI" id="CHEBI:58349"/>
        <dbReference type="ChEBI" id="CHEBI:58421"/>
        <dbReference type="ChEBI" id="CHEBI:58453"/>
        <dbReference type="EC" id="1.1.1.193"/>
    </reaction>
</comment>
<feature type="binding site" evidence="14">
    <location>
        <position position="184"/>
    </location>
    <ligand>
        <name>substrate</name>
    </ligand>
</feature>
<dbReference type="InParanoid" id="A0A3M0CJC9"/>
<dbReference type="PROSITE" id="PS51747">
    <property type="entry name" value="CYT_DCMP_DEAMINASES_2"/>
    <property type="match status" value="1"/>
</dbReference>
<protein>
    <recommendedName>
        <fullName evidence="12">Riboflavin biosynthesis protein RibD</fullName>
    </recommendedName>
    <domain>
        <recommendedName>
            <fullName evidence="12">Diaminohydroxyphosphoribosylaminopyrimidine deaminase</fullName>
            <shortName evidence="12">DRAP deaminase</shortName>
            <ecNumber evidence="12">3.5.4.26</ecNumber>
        </recommendedName>
        <alternativeName>
            <fullName evidence="12">Riboflavin-specific deaminase</fullName>
        </alternativeName>
    </domain>
    <domain>
        <recommendedName>
            <fullName evidence="12">5-amino-6-(5-phosphoribosylamino)uracil reductase</fullName>
            <ecNumber evidence="12">1.1.1.193</ecNumber>
        </recommendedName>
        <alternativeName>
            <fullName evidence="12">HTP reductase</fullName>
        </alternativeName>
    </domain>
</protein>
<feature type="binding site" evidence="14">
    <location>
        <position position="212"/>
    </location>
    <ligand>
        <name>NADP(+)</name>
        <dbReference type="ChEBI" id="CHEBI:58349"/>
    </ligand>
</feature>
<comment type="similarity">
    <text evidence="5 12">In the C-terminal section; belongs to the HTP reductase family.</text>
</comment>
<dbReference type="OrthoDB" id="9800865at2"/>
<evidence type="ECO:0000256" key="8">
    <source>
        <dbReference type="ARBA" id="ARBA00022833"/>
    </source>
</evidence>
<dbReference type="Gene3D" id="3.40.430.10">
    <property type="entry name" value="Dihydrofolate Reductase, subunit A"/>
    <property type="match status" value="1"/>
</dbReference>
<feature type="binding site" evidence="14">
    <location>
        <position position="220"/>
    </location>
    <ligand>
        <name>substrate</name>
    </ligand>
</feature>
<comment type="caution">
    <text evidence="17">The sequence shown here is derived from an EMBL/GenBank/DDBJ whole genome shotgun (WGS) entry which is preliminary data.</text>
</comment>
<dbReference type="InterPro" id="IPR024072">
    <property type="entry name" value="DHFR-like_dom_sf"/>
</dbReference>
<dbReference type="GO" id="GO:0008703">
    <property type="term" value="F:5-amino-6-(5-phosphoribosylamino)uracil reductase activity"/>
    <property type="evidence" value="ECO:0007669"/>
    <property type="project" value="UniProtKB-EC"/>
</dbReference>
<comment type="pathway">
    <text evidence="2 12">Cofactor biosynthesis; riboflavin biosynthesis; 5-amino-6-(D-ribitylamino)uracil from GTP: step 2/4.</text>
</comment>
<keyword evidence="8 12" id="KW-0862">Zinc</keyword>
<keyword evidence="11" id="KW-0511">Multifunctional enzyme</keyword>
<evidence type="ECO:0000256" key="13">
    <source>
        <dbReference type="PIRSR" id="PIRSR006769-1"/>
    </source>
</evidence>
<feature type="binding site" evidence="14">
    <location>
        <position position="216"/>
    </location>
    <ligand>
        <name>NADP(+)</name>
        <dbReference type="ChEBI" id="CHEBI:58349"/>
    </ligand>
</feature>
<evidence type="ECO:0000256" key="11">
    <source>
        <dbReference type="ARBA" id="ARBA00023268"/>
    </source>
</evidence>
<dbReference type="SUPFAM" id="SSF53597">
    <property type="entry name" value="Dihydrofolate reductase-like"/>
    <property type="match status" value="1"/>
</dbReference>
<keyword evidence="7 12" id="KW-0479">Metal-binding</keyword>
<dbReference type="NCBIfam" id="TIGR00326">
    <property type="entry name" value="eubact_ribD"/>
    <property type="match status" value="1"/>
</dbReference>
<keyword evidence="12" id="KW-0378">Hydrolase</keyword>
<feature type="binding site" evidence="14">
    <location>
        <begin position="308"/>
        <end position="314"/>
    </location>
    <ligand>
        <name>NADP(+)</name>
        <dbReference type="ChEBI" id="CHEBI:58349"/>
    </ligand>
</feature>
<feature type="active site" description="Proton donor" evidence="13">
    <location>
        <position position="68"/>
    </location>
</feature>
<dbReference type="InterPro" id="IPR016193">
    <property type="entry name" value="Cytidine_deaminase-like"/>
</dbReference>
<comment type="cofactor">
    <cofactor evidence="12 15">
        <name>Zn(2+)</name>
        <dbReference type="ChEBI" id="CHEBI:29105"/>
    </cofactor>
    <text evidence="12 15">Binds 1 zinc ion.</text>
</comment>
<feature type="binding site" evidence="15">
    <location>
        <position position="91"/>
    </location>
    <ligand>
        <name>Zn(2+)</name>
        <dbReference type="ChEBI" id="CHEBI:29105"/>
        <note>catalytic</note>
    </ligand>
</feature>
<evidence type="ECO:0000256" key="4">
    <source>
        <dbReference type="ARBA" id="ARBA00005259"/>
    </source>
</evidence>
<evidence type="ECO:0000256" key="15">
    <source>
        <dbReference type="PIRSR" id="PIRSR006769-3"/>
    </source>
</evidence>
<dbReference type="EMBL" id="REFR01000010">
    <property type="protein sequence ID" value="RMB08887.1"/>
    <property type="molecule type" value="Genomic_DNA"/>
</dbReference>
<evidence type="ECO:0000259" key="16">
    <source>
        <dbReference type="PROSITE" id="PS51747"/>
    </source>
</evidence>
<dbReference type="AlphaFoldDB" id="A0A3M0CJC9"/>
<dbReference type="InterPro" id="IPR016192">
    <property type="entry name" value="APOBEC/CMP_deaminase_Zn-bd"/>
</dbReference>
<dbReference type="InterPro" id="IPR002734">
    <property type="entry name" value="RibDG_C"/>
</dbReference>
<gene>
    <name evidence="17" type="ORF">BXY39_1534</name>
</gene>
<dbReference type="UniPathway" id="UPA00275">
    <property type="reaction ID" value="UER00401"/>
</dbReference>
<comment type="function">
    <text evidence="1 12">Converts 2,5-diamino-6-(ribosylamino)-4(3h)-pyrimidinone 5'-phosphate into 5-amino-6-(ribosylamino)-2,4(1h,3h)-pyrimidinedione 5'-phosphate.</text>
</comment>
<evidence type="ECO:0000256" key="5">
    <source>
        <dbReference type="ARBA" id="ARBA00007417"/>
    </source>
</evidence>
<dbReference type="GO" id="GO:0009231">
    <property type="term" value="P:riboflavin biosynthetic process"/>
    <property type="evidence" value="ECO:0007669"/>
    <property type="project" value="UniProtKB-UniPathway"/>
</dbReference>
<evidence type="ECO:0000256" key="12">
    <source>
        <dbReference type="PIRNR" id="PIRNR006769"/>
    </source>
</evidence>
<proteinExistence type="inferred from homology"/>
<evidence type="ECO:0000256" key="2">
    <source>
        <dbReference type="ARBA" id="ARBA00004882"/>
    </source>
</evidence>
<feature type="binding site" evidence="15">
    <location>
        <position position="66"/>
    </location>
    <ligand>
        <name>Zn(2+)</name>
        <dbReference type="ChEBI" id="CHEBI:29105"/>
        <note>catalytic</note>
    </ligand>
</feature>
<feature type="domain" description="CMP/dCMP-type deaminase" evidence="16">
    <location>
        <begin position="17"/>
        <end position="131"/>
    </location>
</feature>
<keyword evidence="18" id="KW-1185">Reference proteome</keyword>
<evidence type="ECO:0000256" key="10">
    <source>
        <dbReference type="ARBA" id="ARBA00023002"/>
    </source>
</evidence>
<dbReference type="GO" id="GO:0008270">
    <property type="term" value="F:zinc ion binding"/>
    <property type="evidence" value="ECO:0007669"/>
    <property type="project" value="InterPro"/>
</dbReference>
<dbReference type="PROSITE" id="PS00903">
    <property type="entry name" value="CYT_DCMP_DEAMINASES_1"/>
    <property type="match status" value="1"/>
</dbReference>
<keyword evidence="9 12" id="KW-0521">NADP</keyword>
<dbReference type="Pfam" id="PF00383">
    <property type="entry name" value="dCMP_cyt_deam_1"/>
    <property type="match status" value="1"/>
</dbReference>
<dbReference type="Pfam" id="PF01872">
    <property type="entry name" value="RibD_C"/>
    <property type="match status" value="1"/>
</dbReference>